<evidence type="ECO:0008006" key="3">
    <source>
        <dbReference type="Google" id="ProtNLM"/>
    </source>
</evidence>
<evidence type="ECO:0000313" key="2">
    <source>
        <dbReference type="Proteomes" id="UP000179183"/>
    </source>
</evidence>
<protein>
    <recommendedName>
        <fullName evidence="3">ATPase domain-containing protein</fullName>
    </recommendedName>
</protein>
<accession>A0A1G2HX64</accession>
<dbReference type="EMBL" id="MHOQ01000013">
    <property type="protein sequence ID" value="OGZ67065.1"/>
    <property type="molecule type" value="Genomic_DNA"/>
</dbReference>
<proteinExistence type="predicted"/>
<reference evidence="1 2" key="1">
    <citation type="journal article" date="2016" name="Nat. Commun.">
        <title>Thousands of microbial genomes shed light on interconnected biogeochemical processes in an aquifer system.</title>
        <authorList>
            <person name="Anantharaman K."/>
            <person name="Brown C.T."/>
            <person name="Hug L.A."/>
            <person name="Sharon I."/>
            <person name="Castelle C.J."/>
            <person name="Probst A.J."/>
            <person name="Thomas B.C."/>
            <person name="Singh A."/>
            <person name="Wilkins M.J."/>
            <person name="Karaoz U."/>
            <person name="Brodie E.L."/>
            <person name="Williams K.H."/>
            <person name="Hubbard S.S."/>
            <person name="Banfield J.F."/>
        </authorList>
    </citation>
    <scope>NUCLEOTIDE SEQUENCE [LARGE SCALE GENOMIC DNA]</scope>
</reference>
<sequence>MYLVKKEVLVRREYYLDLLDKNTNSFKKGNGKNIALLGARKSGKTSIVKDHLKNAKDVVPVYIDLEKISLNPENFSIEFIGNVIFHFLKKPLKEYKKFLVLENLLKFEEELKSKNAFSVVKAVENELLKIKPSQKLLVESAFKFAEIWGEDNNKKFLIVLDNFENLLDLNNFSQIKDVLSIINFEATNVSYIATSSAIKQILALKKFECYEIKNLEKDEAAELIEGITGKSDKNINDGIISLSHGHPFVAISISKRFNEVKDVKKAFLIELLQKNNQIYNYCNDSLSYYYNRARGQTLLKIILKTIANEELRLSEIAKRIYRSAPVTKSIIERLMEVDVIYKKDNKFYFSDNVLRLWLKLTSHGYEFDEIPDDKILDEAAKEL</sequence>
<dbReference type="SUPFAM" id="SSF52540">
    <property type="entry name" value="P-loop containing nucleoside triphosphate hydrolases"/>
    <property type="match status" value="1"/>
</dbReference>
<dbReference type="AlphaFoldDB" id="A0A1G2HX64"/>
<dbReference type="PANTHER" id="PTHR34301:SF8">
    <property type="entry name" value="ATPASE DOMAIN-CONTAINING PROTEIN"/>
    <property type="match status" value="1"/>
</dbReference>
<dbReference type="PANTHER" id="PTHR34301">
    <property type="entry name" value="DNA-BINDING PROTEIN-RELATED"/>
    <property type="match status" value="1"/>
</dbReference>
<name>A0A1G2HX64_9BACT</name>
<comment type="caution">
    <text evidence="1">The sequence shown here is derived from an EMBL/GenBank/DDBJ whole genome shotgun (WGS) entry which is preliminary data.</text>
</comment>
<gene>
    <name evidence="1" type="ORF">A3D34_01495</name>
</gene>
<dbReference type="Proteomes" id="UP000179183">
    <property type="component" value="Unassembled WGS sequence"/>
</dbReference>
<organism evidence="1 2">
    <name type="scientific">Candidatus Staskawiczbacteria bacterium RIFCSPHIGHO2_02_FULL_33_16</name>
    <dbReference type="NCBI Taxonomy" id="1802204"/>
    <lineage>
        <taxon>Bacteria</taxon>
        <taxon>Candidatus Staskawicziibacteriota</taxon>
    </lineage>
</organism>
<evidence type="ECO:0000313" key="1">
    <source>
        <dbReference type="EMBL" id="OGZ67065.1"/>
    </source>
</evidence>
<dbReference type="Gene3D" id="3.40.50.300">
    <property type="entry name" value="P-loop containing nucleotide triphosphate hydrolases"/>
    <property type="match status" value="1"/>
</dbReference>
<dbReference type="InterPro" id="IPR027417">
    <property type="entry name" value="P-loop_NTPase"/>
</dbReference>